<evidence type="ECO:0000313" key="1">
    <source>
        <dbReference type="EMBL" id="MBU3077425.1"/>
    </source>
</evidence>
<comment type="caution">
    <text evidence="1">The sequence shown here is derived from an EMBL/GenBank/DDBJ whole genome shotgun (WGS) entry which is preliminary data.</text>
</comment>
<evidence type="ECO:0000313" key="2">
    <source>
        <dbReference type="Proteomes" id="UP000776276"/>
    </source>
</evidence>
<dbReference type="EMBL" id="JAHKRT010000003">
    <property type="protein sequence ID" value="MBU3077425.1"/>
    <property type="molecule type" value="Genomic_DNA"/>
</dbReference>
<organism evidence="1 2">
    <name type="scientific">Sphingomonas quercus</name>
    <dbReference type="NCBI Taxonomy" id="2842451"/>
    <lineage>
        <taxon>Bacteria</taxon>
        <taxon>Pseudomonadati</taxon>
        <taxon>Pseudomonadota</taxon>
        <taxon>Alphaproteobacteria</taxon>
        <taxon>Sphingomonadales</taxon>
        <taxon>Sphingomonadaceae</taxon>
        <taxon>Sphingomonas</taxon>
    </lineage>
</organism>
<keyword evidence="2" id="KW-1185">Reference proteome</keyword>
<accession>A0ABS6BJP9</accession>
<gene>
    <name evidence="1" type="ORF">KOF26_06040</name>
</gene>
<reference evidence="1 2" key="1">
    <citation type="submission" date="2021-06" db="EMBL/GenBank/DDBJ databases">
        <title>Sphingomonas sp. XMGL2, whole genome shotgun sequencing project.</title>
        <authorList>
            <person name="Zhao G."/>
            <person name="Shen L."/>
        </authorList>
    </citation>
    <scope>NUCLEOTIDE SEQUENCE [LARGE SCALE GENOMIC DNA]</scope>
    <source>
        <strain evidence="1 2">XMGL2</strain>
    </source>
</reference>
<sequence>MSRPRIDPAAGAVIRAVRTLAGGGVVAEAESVPWESLTFRGARHRIALRCADEGIAARLARLLPEHEFALDGHIVADLADARASGDMLRFSALTVVAD</sequence>
<dbReference type="Proteomes" id="UP000776276">
    <property type="component" value="Unassembled WGS sequence"/>
</dbReference>
<protein>
    <submittedName>
        <fullName evidence="1">Uncharacterized protein</fullName>
    </submittedName>
</protein>
<name>A0ABS6BJP9_9SPHN</name>
<dbReference type="RefSeq" id="WP_216321835.1">
    <property type="nucleotide sequence ID" value="NZ_JAHKRT010000003.1"/>
</dbReference>
<proteinExistence type="predicted"/>